<accession>A0ABM8YT75</accession>
<dbReference type="InterPro" id="IPR013196">
    <property type="entry name" value="HTH_11"/>
</dbReference>
<gene>
    <name evidence="4" type="ORF">BACCIP111883_04025</name>
</gene>
<dbReference type="PANTHER" id="PTHR34580:SF1">
    <property type="entry name" value="PROTEIN PAFC"/>
    <property type="match status" value="1"/>
</dbReference>
<protein>
    <recommendedName>
        <fullName evidence="3">HTH deoR-type domain-containing protein</fullName>
    </recommendedName>
</protein>
<name>A0ABM8YT75_9BACI</name>
<dbReference type="Gene3D" id="1.10.10.10">
    <property type="entry name" value="Winged helix-like DNA-binding domain superfamily/Winged helix DNA-binding domain"/>
    <property type="match status" value="1"/>
</dbReference>
<sequence length="320" mass="36987">MRADRLLTIMMLLQNRGKLTVKELASEVEVSERTILRDMDSLSLAGIPVVSERGKNGGWRLLDNFRSKLSGLTKDEMTSLFLMPSDELLEDLGLDVLDVRQKLLAAIPNLYRNEAEAMGERIYIDTSTWRNSKEKSQALQKVQKALWENRKLSIEYQQPDGELKERLVEPLGLVAQGNKWYLVASREGNMRNYRVSRIQAVRLNDEYFERPEGFHLAAYWLQSKRDFIQSLPSYGVQVEMDPTIINRIMFTGKFVQVMDRQSPNENQWVPATLQFNDYQEAIQFVLGFSDKIKVISPEDLPNRIVSSAKAVINFYENRDE</sequence>
<dbReference type="InterPro" id="IPR036390">
    <property type="entry name" value="WH_DNA-bd_sf"/>
</dbReference>
<dbReference type="Pfam" id="PF13280">
    <property type="entry name" value="WYL"/>
    <property type="match status" value="1"/>
</dbReference>
<evidence type="ECO:0000259" key="3">
    <source>
        <dbReference type="PROSITE" id="PS51000"/>
    </source>
</evidence>
<dbReference type="PIRSF" id="PIRSF016838">
    <property type="entry name" value="PafC"/>
    <property type="match status" value="1"/>
</dbReference>
<dbReference type="EMBL" id="CAKJTJ010000039">
    <property type="protein sequence ID" value="CAG9623229.1"/>
    <property type="molecule type" value="Genomic_DNA"/>
</dbReference>
<proteinExistence type="predicted"/>
<dbReference type="Pfam" id="PF25583">
    <property type="entry name" value="WCX"/>
    <property type="match status" value="1"/>
</dbReference>
<reference evidence="4 5" key="1">
    <citation type="submission" date="2021-10" db="EMBL/GenBank/DDBJ databases">
        <authorList>
            <person name="Criscuolo A."/>
        </authorList>
    </citation>
    <scope>NUCLEOTIDE SEQUENCE [LARGE SCALE GENOMIC DNA]</scope>
    <source>
        <strain evidence="5">CIP 111883</strain>
    </source>
</reference>
<dbReference type="InterPro" id="IPR051534">
    <property type="entry name" value="CBASS_pafABC_assoc_protein"/>
</dbReference>
<organism evidence="4 5">
    <name type="scientific">Sutcliffiella rhizosphaerae</name>
    <dbReference type="NCBI Taxonomy" id="2880967"/>
    <lineage>
        <taxon>Bacteria</taxon>
        <taxon>Bacillati</taxon>
        <taxon>Bacillota</taxon>
        <taxon>Bacilli</taxon>
        <taxon>Bacillales</taxon>
        <taxon>Bacillaceae</taxon>
        <taxon>Sutcliffiella</taxon>
    </lineage>
</organism>
<dbReference type="InterPro" id="IPR036388">
    <property type="entry name" value="WH-like_DNA-bd_sf"/>
</dbReference>
<evidence type="ECO:0000256" key="2">
    <source>
        <dbReference type="ARBA" id="ARBA00023163"/>
    </source>
</evidence>
<dbReference type="Proteomes" id="UP000789833">
    <property type="component" value="Unassembled WGS sequence"/>
</dbReference>
<keyword evidence="5" id="KW-1185">Reference proteome</keyword>
<dbReference type="InterPro" id="IPR001034">
    <property type="entry name" value="DeoR_HTH"/>
</dbReference>
<comment type="caution">
    <text evidence="4">The sequence shown here is derived from an EMBL/GenBank/DDBJ whole genome shotgun (WGS) entry which is preliminary data.</text>
</comment>
<dbReference type="PROSITE" id="PS52050">
    <property type="entry name" value="WYL"/>
    <property type="match status" value="1"/>
</dbReference>
<dbReference type="InterPro" id="IPR057727">
    <property type="entry name" value="WCX_dom"/>
</dbReference>
<dbReference type="PANTHER" id="PTHR34580">
    <property type="match status" value="1"/>
</dbReference>
<keyword evidence="2" id="KW-0804">Transcription</keyword>
<dbReference type="InterPro" id="IPR028349">
    <property type="entry name" value="PafC-like"/>
</dbReference>
<dbReference type="PROSITE" id="PS51000">
    <property type="entry name" value="HTH_DEOR_2"/>
    <property type="match status" value="1"/>
</dbReference>
<keyword evidence="1" id="KW-0805">Transcription regulation</keyword>
<dbReference type="SMART" id="SM00420">
    <property type="entry name" value="HTH_DEOR"/>
    <property type="match status" value="1"/>
</dbReference>
<feature type="domain" description="HTH deoR-type" evidence="3">
    <location>
        <begin position="2"/>
        <end position="57"/>
    </location>
</feature>
<dbReference type="SUPFAM" id="SSF46785">
    <property type="entry name" value="Winged helix' DNA-binding domain"/>
    <property type="match status" value="1"/>
</dbReference>
<dbReference type="RefSeq" id="WP_230504486.1">
    <property type="nucleotide sequence ID" value="NZ_CAKJTJ010000039.1"/>
</dbReference>
<evidence type="ECO:0000313" key="5">
    <source>
        <dbReference type="Proteomes" id="UP000789833"/>
    </source>
</evidence>
<evidence type="ECO:0000313" key="4">
    <source>
        <dbReference type="EMBL" id="CAG9623229.1"/>
    </source>
</evidence>
<dbReference type="Pfam" id="PF08279">
    <property type="entry name" value="HTH_11"/>
    <property type="match status" value="1"/>
</dbReference>
<evidence type="ECO:0000256" key="1">
    <source>
        <dbReference type="ARBA" id="ARBA00023015"/>
    </source>
</evidence>
<dbReference type="InterPro" id="IPR026881">
    <property type="entry name" value="WYL_dom"/>
</dbReference>